<evidence type="ECO:0000313" key="2">
    <source>
        <dbReference type="Proteomes" id="UP000798662"/>
    </source>
</evidence>
<dbReference type="EMBL" id="CM020618">
    <property type="protein sequence ID" value="KAK1860447.1"/>
    <property type="molecule type" value="Genomic_DNA"/>
</dbReference>
<name>A0ACC3BRB1_PYRYE</name>
<dbReference type="Proteomes" id="UP000798662">
    <property type="component" value="Chromosome 1"/>
</dbReference>
<gene>
    <name evidence="1" type="ORF">I4F81_003036</name>
</gene>
<sequence length="1890" mass="193683">MAPPPASAFVPPIVTPPRLPGGAAAPTVVPASAFTSGSGAAVTAASGSAGDRKAAAPSRGRSRRKTVASAGRPSSKRPASLSRGGCGTDAGAGGDEKTSTVVRAPANRAPSGKDAPGTEQAPTAAAVADVLSALVALLSPASAPGAAFETAASSAANIPPQPVTLAQMMSPTPGQSPLEAAATMLASTAAASPSGRAATEVPKAATAARPSAPAPSTNKAGPPKEFTMAEMLAPTPGQSPLEAAAALLAAAAQAAPSGKAATEKPSSVKPLLSPPVGESPLDLAAAKLTPAPSQGTKSTNEPSKASVLVPCTGPTAVPTLSEVLDASPARTPLEAAAAQLQLSAEQAPSGKAAVERPPHLRDLLTPAPGESPLELTARRLEAGQVGHAFYAVSPLERTAEAMYTPPVVEAPVKKVTTSAGPPTMEQLLAPPPARTPLEAAATVLQRSAELHPSGKAAMASPAHMQALMNPKPFMESPLEQRAEAMFPAPVVDVPVVKPSGPGPMPTMAQLLAPPAASTPLEAAATVLERSAELHPSGKAAMSSPVRMETLMNPKPSMESPLERRAQAMFPTPVVEEPVRKEAVRSTGPTTIEELLAPPPARTPLEAAASVLQRSAELHPSGKAAMVSPADVNALLHPTPSMESPLERTAEAMFTAPVEDVKKSSVAAGRPSMKQLLVPPPAPTPLEASASVLHREAELAPSGKAAMASPTHMQALMNPKPSLDSPLERVAEAMFVAPVAKEPVVEKTVVPAGPPTMEDLLVPPAARTPLESAASVLQRSAELAPTGKAAMASPAQLEALLNPAPLMDSPLERAAEAMFPAPIEVAPVVEEVAAVTGPPSLEQLLAPPAAWTPLEAAAARLQRSAEAAPTGKAAMATPDYVASLMNPAPSMDSPLERTAEAMFTSSFVQAPAVKQSTAPAPMLSVAELLAPPPARTPLEAAATVLQRSAEFDPSGKAAMTSLADRDMLMHPKPSMESPLERRAEAMYPGPVEEAPVAKKISAPKMRTPLQASAALLERSALLDASGKAAMAPPTNMAELMHPTPSMESPLERTAEAMYTAPVVAPPATKIMMAHKLRTPLQASAAVLERSALLDPSGKAAMAPPTNLAALLHPTPSMESPLERQAEALFPELFSAPVVDESAAEKTAVPFGPLTMEQLLSPPAADTPLEAAAAVLQRSAELHPSGKAAMASPAHMQALMNPKPFMESPLERTAEAMYSAPVVKAPVVVATGPSPVPTLEQLLAPPAASTPLEAAATVLQRSAELHPSGKAAMESPAHMSMLLHPTPSLESPLERTAEAMYTPPVVEAPVKKVTTSAGPPTMEQLLAPPPARTPLEAAATVLQRSAELHPSGKAAMASPAHMQALMNPKPFMESPLEQRAEAMFPAPVVDVPVVKPSGPGPMPTMAQLLAPPAASTPLEAAATVLERSAELHPSGKAAMSSPVRMETLMNPKPSMESPLERRAQAMFPTPVVEEPVRKEAVRSTGPTTIEELLAPPPARTPLEAAASVLQRSAELHPSGKAAMVSPADVNALLHPTPSMESPLERRAEAMFPAPTVKKSKAKVSAPVLRSPLQAAASVLERSAELDPSGKAAMARPTILATLLHAGPSMDSPLEQVAQSLIPPTPAPEVEVRSRIVSELLPSSGPTPMPTLAEFLDTQPARSPLEVSASILERSAILDPSGKAAMAAPPHVSALLHPEPSADSPLERTAEAMFPAPVANAPMTMNGATRVSRSPVNAAASILQRSAELNPPGKAAMMSPMSVKALRHPAPSNDYPLERAAQALNTSTPVAEASSSNGSVLVLSGAPRSPSRAATPALPDFVTAAMTGKSQPSRPPKAPAEEDKDRKEVASPGWRSSVPPAGAAAFVMMVALGIYMAMSQGVAAVIAAVLPNK</sequence>
<organism evidence="1 2">
    <name type="scientific">Pyropia yezoensis</name>
    <name type="common">Susabi-nori</name>
    <name type="synonym">Porphyra yezoensis</name>
    <dbReference type="NCBI Taxonomy" id="2788"/>
    <lineage>
        <taxon>Eukaryota</taxon>
        <taxon>Rhodophyta</taxon>
        <taxon>Bangiophyceae</taxon>
        <taxon>Bangiales</taxon>
        <taxon>Bangiaceae</taxon>
        <taxon>Pyropia</taxon>
    </lineage>
</organism>
<keyword evidence="2" id="KW-1185">Reference proteome</keyword>
<protein>
    <submittedName>
        <fullName evidence="1">Uncharacterized protein</fullName>
    </submittedName>
</protein>
<evidence type="ECO:0000313" key="1">
    <source>
        <dbReference type="EMBL" id="KAK1860447.1"/>
    </source>
</evidence>
<reference evidence="1" key="1">
    <citation type="submission" date="2019-11" db="EMBL/GenBank/DDBJ databases">
        <title>Nori genome reveals adaptations in red seaweeds to the harsh intertidal environment.</title>
        <authorList>
            <person name="Wang D."/>
            <person name="Mao Y."/>
        </authorList>
    </citation>
    <scope>NUCLEOTIDE SEQUENCE</scope>
    <source>
        <tissue evidence="1">Gametophyte</tissue>
    </source>
</reference>
<comment type="caution">
    <text evidence="1">The sequence shown here is derived from an EMBL/GenBank/DDBJ whole genome shotgun (WGS) entry which is preliminary data.</text>
</comment>
<proteinExistence type="predicted"/>
<accession>A0ACC3BRB1</accession>